<keyword evidence="5 6" id="KW-0472">Membrane</keyword>
<feature type="transmembrane region" description="Helical" evidence="6">
    <location>
        <begin position="80"/>
        <end position="99"/>
    </location>
</feature>
<comment type="subcellular location">
    <subcellularLocation>
        <location evidence="1">Cell membrane</location>
        <topology evidence="1">Multi-pass membrane protein</topology>
    </subcellularLocation>
</comment>
<dbReference type="Gene3D" id="1.20.1250.20">
    <property type="entry name" value="MFS general substrate transporter like domains"/>
    <property type="match status" value="1"/>
</dbReference>
<evidence type="ECO:0000256" key="2">
    <source>
        <dbReference type="ARBA" id="ARBA00022475"/>
    </source>
</evidence>
<dbReference type="InterPro" id="IPR036259">
    <property type="entry name" value="MFS_trans_sf"/>
</dbReference>
<dbReference type="PANTHER" id="PTHR42688:SF1">
    <property type="entry name" value="BLR5212 PROTEIN"/>
    <property type="match status" value="1"/>
</dbReference>
<accession>E6PP15</accession>
<sequence>MDVARSVVFRRLYDRYGLKVLIPPTLAGALFAPLVSLVCYGSFGFAMVGAPLWGLGMGVHESGTQAALAHRVSSQRRASAYRLFTTGNGIAWFAGSVVIGALYQWPIATMAAFCLACQFAALPLFTRVAGPGASAAR</sequence>
<gene>
    <name evidence="7" type="ORF">CARN2_2382</name>
</gene>
<organism evidence="7">
    <name type="scientific">mine drainage metagenome</name>
    <dbReference type="NCBI Taxonomy" id="410659"/>
    <lineage>
        <taxon>unclassified sequences</taxon>
        <taxon>metagenomes</taxon>
        <taxon>ecological metagenomes</taxon>
    </lineage>
</organism>
<proteinExistence type="predicted"/>
<reference evidence="7" key="1">
    <citation type="submission" date="2009-10" db="EMBL/GenBank/DDBJ databases">
        <title>Diversity of trophic interactions inside an arsenic-rich microbial ecosystem.</title>
        <authorList>
            <person name="Bertin P.N."/>
            <person name="Heinrich-Salmeron A."/>
            <person name="Pelletier E."/>
            <person name="Goulhen-Chollet F."/>
            <person name="Arsene-Ploetze F."/>
            <person name="Gallien S."/>
            <person name="Calteau A."/>
            <person name="Vallenet D."/>
            <person name="Casiot C."/>
            <person name="Chane-Woon-Ming B."/>
            <person name="Giloteaux L."/>
            <person name="Barakat M."/>
            <person name="Bonnefoy V."/>
            <person name="Bruneel O."/>
            <person name="Chandler M."/>
            <person name="Cleiss J."/>
            <person name="Duran R."/>
            <person name="Elbaz-Poulichet F."/>
            <person name="Fonknechten N."/>
            <person name="Lauga B."/>
            <person name="Mornico D."/>
            <person name="Ortet P."/>
            <person name="Schaeffer C."/>
            <person name="Siguier P."/>
            <person name="Alexander Thil Smith A."/>
            <person name="Van Dorsselaer A."/>
            <person name="Weissenbach J."/>
            <person name="Medigue C."/>
            <person name="Le Paslier D."/>
        </authorList>
    </citation>
    <scope>NUCLEOTIDE SEQUENCE</scope>
</reference>
<protein>
    <recommendedName>
        <fullName evidence="8">Major facilitator superfamily MFS_1</fullName>
    </recommendedName>
</protein>
<keyword evidence="2" id="KW-1003">Cell membrane</keyword>
<comment type="caution">
    <text evidence="7">The sequence shown here is derived from an EMBL/GenBank/DDBJ whole genome shotgun (WGS) entry which is preliminary data.</text>
</comment>
<evidence type="ECO:0008006" key="8">
    <source>
        <dbReference type="Google" id="ProtNLM"/>
    </source>
</evidence>
<name>E6PP15_9ZZZZ</name>
<evidence type="ECO:0000256" key="5">
    <source>
        <dbReference type="ARBA" id="ARBA00023136"/>
    </source>
</evidence>
<evidence type="ECO:0000256" key="1">
    <source>
        <dbReference type="ARBA" id="ARBA00004651"/>
    </source>
</evidence>
<evidence type="ECO:0000313" key="7">
    <source>
        <dbReference type="EMBL" id="CBH96667.1"/>
    </source>
</evidence>
<feature type="transmembrane region" description="Helical" evidence="6">
    <location>
        <begin position="16"/>
        <end position="34"/>
    </location>
</feature>
<dbReference type="AlphaFoldDB" id="E6PP15"/>
<dbReference type="EMBL" id="CABM01000030">
    <property type="protein sequence ID" value="CBH96667.1"/>
    <property type="molecule type" value="Genomic_DNA"/>
</dbReference>
<dbReference type="PANTHER" id="PTHR42688">
    <property type="entry name" value="CONSERVED PROTEIN"/>
    <property type="match status" value="1"/>
</dbReference>
<evidence type="ECO:0000256" key="6">
    <source>
        <dbReference type="SAM" id="Phobius"/>
    </source>
</evidence>
<dbReference type="SUPFAM" id="SSF103473">
    <property type="entry name" value="MFS general substrate transporter"/>
    <property type="match status" value="1"/>
</dbReference>
<dbReference type="GO" id="GO:0005886">
    <property type="term" value="C:plasma membrane"/>
    <property type="evidence" value="ECO:0007669"/>
    <property type="project" value="UniProtKB-SubCell"/>
</dbReference>
<keyword evidence="4 6" id="KW-1133">Transmembrane helix</keyword>
<evidence type="ECO:0000256" key="3">
    <source>
        <dbReference type="ARBA" id="ARBA00022692"/>
    </source>
</evidence>
<dbReference type="InterPro" id="IPR052425">
    <property type="entry name" value="Uncharacterized_MFS-type"/>
</dbReference>
<evidence type="ECO:0000256" key="4">
    <source>
        <dbReference type="ARBA" id="ARBA00022989"/>
    </source>
</evidence>
<keyword evidence="3 6" id="KW-0812">Transmembrane</keyword>
<feature type="transmembrane region" description="Helical" evidence="6">
    <location>
        <begin position="105"/>
        <end position="125"/>
    </location>
</feature>